<reference evidence="5 6" key="1">
    <citation type="journal article" date="2009" name="Nature">
        <title>Evolution of pathogenicity and sexual reproduction in eight Candida genomes.</title>
        <authorList>
            <person name="Butler G."/>
            <person name="Rasmussen M.D."/>
            <person name="Lin M.F."/>
            <person name="Santos M.A."/>
            <person name="Sakthikumar S."/>
            <person name="Munro C.A."/>
            <person name="Rheinbay E."/>
            <person name="Grabherr M."/>
            <person name="Forche A."/>
            <person name="Reedy J.L."/>
            <person name="Agrafioti I."/>
            <person name="Arnaud M.B."/>
            <person name="Bates S."/>
            <person name="Brown A.J."/>
            <person name="Brunke S."/>
            <person name="Costanzo M.C."/>
            <person name="Fitzpatrick D.A."/>
            <person name="de Groot P.W."/>
            <person name="Harris D."/>
            <person name="Hoyer L.L."/>
            <person name="Hube B."/>
            <person name="Klis F.M."/>
            <person name="Kodira C."/>
            <person name="Lennard N."/>
            <person name="Logue M.E."/>
            <person name="Martin R."/>
            <person name="Neiman A.M."/>
            <person name="Nikolaou E."/>
            <person name="Quail M.A."/>
            <person name="Quinn J."/>
            <person name="Santos M.C."/>
            <person name="Schmitzberger F.F."/>
            <person name="Sherlock G."/>
            <person name="Shah P."/>
            <person name="Silverstein K.A."/>
            <person name="Skrzypek M.S."/>
            <person name="Soll D."/>
            <person name="Staggs R."/>
            <person name="Stansfield I."/>
            <person name="Stumpf M.P."/>
            <person name="Sudbery P.E."/>
            <person name="Srikantha T."/>
            <person name="Zeng Q."/>
            <person name="Berman J."/>
            <person name="Berriman M."/>
            <person name="Heitman J."/>
            <person name="Gow N.A."/>
            <person name="Lorenz M.C."/>
            <person name="Birren B.W."/>
            <person name="Kellis M."/>
            <person name="Cuomo C.A."/>
        </authorList>
    </citation>
    <scope>NUCLEOTIDE SEQUENCE [LARGE SCALE GENOMIC DNA]</scope>
    <source>
        <strain evidence="6">ATCC 11503 / BCRC 21390 / CBS 2605 / JCM 1781 / NBRC 1676 / NRRL YB-4239</strain>
    </source>
</reference>
<protein>
    <recommendedName>
        <fullName evidence="4">Enoyl reductase (ER) domain-containing protein</fullName>
    </recommendedName>
</protein>
<accession>A5DV79</accession>
<comment type="similarity">
    <text evidence="3">Belongs to the YIM1 family.</text>
</comment>
<dbReference type="FunCoup" id="A5DV79">
    <property type="interactions" value="141"/>
</dbReference>
<dbReference type="OMA" id="GPLTYFT"/>
<dbReference type="GeneID" id="5234710"/>
<evidence type="ECO:0000313" key="5">
    <source>
        <dbReference type="EMBL" id="EDK43087.1"/>
    </source>
</evidence>
<dbReference type="PANTHER" id="PTHR11695">
    <property type="entry name" value="ALCOHOL DEHYDROGENASE RELATED"/>
    <property type="match status" value="1"/>
</dbReference>
<dbReference type="VEuPathDB" id="FungiDB:LELG_01265"/>
<dbReference type="STRING" id="379508.A5DV79"/>
<comment type="subcellular location">
    <subcellularLocation>
        <location evidence="1">Lipid droplet</location>
    </subcellularLocation>
</comment>
<dbReference type="Pfam" id="PF08240">
    <property type="entry name" value="ADH_N"/>
    <property type="match status" value="1"/>
</dbReference>
<dbReference type="SUPFAM" id="SSF50129">
    <property type="entry name" value="GroES-like"/>
    <property type="match status" value="1"/>
</dbReference>
<dbReference type="GO" id="GO:0016491">
    <property type="term" value="F:oxidoreductase activity"/>
    <property type="evidence" value="ECO:0007669"/>
    <property type="project" value="InterPro"/>
</dbReference>
<dbReference type="InterPro" id="IPR013154">
    <property type="entry name" value="ADH-like_N"/>
</dbReference>
<dbReference type="GO" id="GO:0005739">
    <property type="term" value="C:mitochondrion"/>
    <property type="evidence" value="ECO:0007669"/>
    <property type="project" value="TreeGrafter"/>
</dbReference>
<dbReference type="InterPro" id="IPR011032">
    <property type="entry name" value="GroES-like_sf"/>
</dbReference>
<dbReference type="CDD" id="cd08247">
    <property type="entry name" value="AST1_like"/>
    <property type="match status" value="1"/>
</dbReference>
<dbReference type="Proteomes" id="UP000001996">
    <property type="component" value="Unassembled WGS sequence"/>
</dbReference>
<dbReference type="AlphaFoldDB" id="A5DV79"/>
<dbReference type="EMBL" id="CH981524">
    <property type="protein sequence ID" value="EDK43087.1"/>
    <property type="molecule type" value="Genomic_DNA"/>
</dbReference>
<dbReference type="InterPro" id="IPR036291">
    <property type="entry name" value="NAD(P)-bd_dom_sf"/>
</dbReference>
<sequence>MSFTSESLKYKGYAYKNSYTPLKIVDETIHLSKTPQGEFIAPPGQILLKINYASLNPVDYKLYHLKPFFLGWFNDKQGFGRDFSGEVISIGENTSTKVKVGDFVQGIYTPILGKGTTAQYLLLDPKHSPITTKPTNIDLAQAAAWPLVLGTAYQLSEGLNYKDSKVLVLGAGTSVGRNVVQLASLGGAREVVTTNSERNSKLIEELGATSQIDYRKHPNFLIPVLDSVKQTGKFDYIIDTYGGTQLFPEINNIINKNGYYRTIVGDVGGHNFATVIGAIKTKFRQISSSLGLLDYHYELKLLQEMTGWIEPARDLVQDGKVKIFIDNIYPFDELKQAVERLESGKAEGKVLVEVAKPAN</sequence>
<evidence type="ECO:0000256" key="3">
    <source>
        <dbReference type="ARBA" id="ARBA00038249"/>
    </source>
</evidence>
<evidence type="ECO:0000256" key="1">
    <source>
        <dbReference type="ARBA" id="ARBA00004502"/>
    </source>
</evidence>
<keyword evidence="6" id="KW-1185">Reference proteome</keyword>
<dbReference type="InterPro" id="IPR050700">
    <property type="entry name" value="YIM1/Zinc_Alcohol_DH_Fams"/>
</dbReference>
<dbReference type="OrthoDB" id="3509362at2759"/>
<dbReference type="GO" id="GO:0005811">
    <property type="term" value="C:lipid droplet"/>
    <property type="evidence" value="ECO:0007669"/>
    <property type="project" value="UniProtKB-SubCell"/>
</dbReference>
<dbReference type="PANTHER" id="PTHR11695:SF294">
    <property type="entry name" value="RETICULON-4-INTERACTING PROTEIN 1, MITOCHONDRIAL"/>
    <property type="match status" value="1"/>
</dbReference>
<keyword evidence="2" id="KW-0551">Lipid droplet</keyword>
<evidence type="ECO:0000256" key="2">
    <source>
        <dbReference type="ARBA" id="ARBA00022677"/>
    </source>
</evidence>
<feature type="domain" description="Enoyl reductase (ER)" evidence="4">
    <location>
        <begin position="24"/>
        <end position="352"/>
    </location>
</feature>
<dbReference type="SUPFAM" id="SSF51735">
    <property type="entry name" value="NAD(P)-binding Rossmann-fold domains"/>
    <property type="match status" value="1"/>
</dbReference>
<dbReference type="SMART" id="SM00829">
    <property type="entry name" value="PKS_ER"/>
    <property type="match status" value="1"/>
</dbReference>
<dbReference type="eggNOG" id="KOG1198">
    <property type="taxonomic scope" value="Eukaryota"/>
</dbReference>
<dbReference type="Gene3D" id="3.90.180.10">
    <property type="entry name" value="Medium-chain alcohol dehydrogenases, catalytic domain"/>
    <property type="match status" value="1"/>
</dbReference>
<proteinExistence type="inferred from homology"/>
<name>A5DV79_LODEL</name>
<dbReference type="InParanoid" id="A5DV79"/>
<dbReference type="InterPro" id="IPR020843">
    <property type="entry name" value="ER"/>
</dbReference>
<dbReference type="HOGENOM" id="CLU_026673_3_3_1"/>
<gene>
    <name evidence="5" type="ORF">LELG_01265</name>
</gene>
<organism evidence="5 6">
    <name type="scientific">Lodderomyces elongisporus (strain ATCC 11503 / CBS 2605 / JCM 1781 / NBRC 1676 / NRRL YB-4239)</name>
    <name type="common">Yeast</name>
    <name type="synonym">Saccharomyces elongisporus</name>
    <dbReference type="NCBI Taxonomy" id="379508"/>
    <lineage>
        <taxon>Eukaryota</taxon>
        <taxon>Fungi</taxon>
        <taxon>Dikarya</taxon>
        <taxon>Ascomycota</taxon>
        <taxon>Saccharomycotina</taxon>
        <taxon>Pichiomycetes</taxon>
        <taxon>Debaryomycetaceae</taxon>
        <taxon>Candida/Lodderomyces clade</taxon>
        <taxon>Lodderomyces</taxon>
    </lineage>
</organism>
<dbReference type="Pfam" id="PF13602">
    <property type="entry name" value="ADH_zinc_N_2"/>
    <property type="match status" value="1"/>
</dbReference>
<dbReference type="KEGG" id="lel:PVL30_001235"/>
<evidence type="ECO:0000259" key="4">
    <source>
        <dbReference type="SMART" id="SM00829"/>
    </source>
</evidence>
<dbReference type="Gene3D" id="3.40.50.720">
    <property type="entry name" value="NAD(P)-binding Rossmann-like Domain"/>
    <property type="match status" value="1"/>
</dbReference>
<evidence type="ECO:0000313" key="6">
    <source>
        <dbReference type="Proteomes" id="UP000001996"/>
    </source>
</evidence>